<name>A0A552LF36_9CHRO</name>
<gene>
    <name evidence="1" type="ORF">EWV40_16340</name>
</gene>
<evidence type="ECO:0000313" key="2">
    <source>
        <dbReference type="Proteomes" id="UP000320730"/>
    </source>
</evidence>
<comment type="caution">
    <text evidence="1">The sequence shown here is derived from an EMBL/GenBank/DDBJ whole genome shotgun (WGS) entry which is preliminary data.</text>
</comment>
<reference evidence="1 2" key="1">
    <citation type="submission" date="2019-01" db="EMBL/GenBank/DDBJ databases">
        <title>Coherence of Microcystis species and biogeography revealed through population genomics.</title>
        <authorList>
            <person name="Perez-Carrascal O.M."/>
            <person name="Terrat Y."/>
            <person name="Giani A."/>
            <person name="Fortin N."/>
            <person name="Tromas N."/>
            <person name="Shapiro B.J."/>
        </authorList>
    </citation>
    <scope>NUCLEOTIDE SEQUENCE [LARGE SCALE GENOMIC DNA]</scope>
    <source>
        <strain evidence="1">Mf_WU_F_19750830_S460</strain>
    </source>
</reference>
<organism evidence="1 2">
    <name type="scientific">Microcystis flos-aquae Mf_WU_F_19750830_S460</name>
    <dbReference type="NCBI Taxonomy" id="2486237"/>
    <lineage>
        <taxon>Bacteria</taxon>
        <taxon>Bacillati</taxon>
        <taxon>Cyanobacteriota</taxon>
        <taxon>Cyanophyceae</taxon>
        <taxon>Oscillatoriophycideae</taxon>
        <taxon>Chroococcales</taxon>
        <taxon>Microcystaceae</taxon>
        <taxon>Microcystis</taxon>
    </lineage>
</organism>
<evidence type="ECO:0000313" key="1">
    <source>
        <dbReference type="EMBL" id="TRV18836.1"/>
    </source>
</evidence>
<dbReference type="Proteomes" id="UP000320730">
    <property type="component" value="Unassembled WGS sequence"/>
</dbReference>
<accession>A0A552LF36</accession>
<protein>
    <submittedName>
        <fullName evidence="1">Uncharacterized protein</fullName>
    </submittedName>
</protein>
<dbReference type="AlphaFoldDB" id="A0A552LF36"/>
<sequence>MIKFLSSALLIALQLIVIVPNALSQPYTLTGSIQVWRLISTTESILREGGSCFTEKSFSDIREGQTVSVRDANDTIVAIGYIGVGQARKDRLWNCAFNFTVPNIPESPFYTVAIATRKPIVVSLEELKKDNWILKLAIGLN</sequence>
<dbReference type="EMBL" id="SFAN01000140">
    <property type="protein sequence ID" value="TRV18836.1"/>
    <property type="molecule type" value="Genomic_DNA"/>
</dbReference>
<proteinExistence type="predicted"/>